<dbReference type="PROSITE" id="PS51186">
    <property type="entry name" value="GNAT"/>
    <property type="match status" value="1"/>
</dbReference>
<dbReference type="Pfam" id="PF00583">
    <property type="entry name" value="Acetyltransf_1"/>
    <property type="match status" value="1"/>
</dbReference>
<protein>
    <recommendedName>
        <fullName evidence="8">Glucosamine 6-phosphate N-acetyltransferase</fullName>
        <ecNumber evidence="8">2.3.1.4</ecNumber>
    </recommendedName>
</protein>
<keyword evidence="5" id="KW-0256">Endoplasmic reticulum</keyword>
<dbReference type="UniPathway" id="UPA00113">
    <property type="reaction ID" value="UER00529"/>
</dbReference>
<comment type="subcellular location">
    <subcellularLocation>
        <location evidence="1">Endomembrane system</location>
        <topology evidence="1">Peripheral membrane protein</topology>
    </subcellularLocation>
    <subcellularLocation>
        <location evidence="2">Endoplasmic reticulum membrane</location>
    </subcellularLocation>
</comment>
<evidence type="ECO:0000256" key="5">
    <source>
        <dbReference type="ARBA" id="ARBA00022824"/>
    </source>
</evidence>
<evidence type="ECO:0000256" key="7">
    <source>
        <dbReference type="ARBA" id="ARBA00023315"/>
    </source>
</evidence>
<keyword evidence="12" id="KW-1185">Reference proteome</keyword>
<sequence>MSPAATIPPITITDADQDGLFSQDLISEVVSATLPEGYKLRALRRTDYNSGFLDCLRVLTTVGDVSEEKFQKQFDNMLAQDSYYIICIEDTSREKNSVVATGALIVEHKFIHSLGKVGHIEDIAVAKDQQGKKLGLRLIQALDHVAEKIGCYKSILDCSDANEGFYVKCGFRRAGLQMAHYYEGGKSKH</sequence>
<keyword evidence="7 8" id="KW-0012">Acyltransferase</keyword>
<evidence type="ECO:0000256" key="6">
    <source>
        <dbReference type="ARBA" id="ARBA00023136"/>
    </source>
</evidence>
<dbReference type="EMBL" id="MTYH01000083">
    <property type="protein sequence ID" value="PNP39323.1"/>
    <property type="molecule type" value="Genomic_DNA"/>
</dbReference>
<comment type="subunit">
    <text evidence="3">Homodimer.</text>
</comment>
<dbReference type="GO" id="GO:0004343">
    <property type="term" value="F:glucosamine 6-phosphate N-acetyltransferase activity"/>
    <property type="evidence" value="ECO:0007669"/>
    <property type="project" value="UniProtKB-UniRule"/>
</dbReference>
<dbReference type="CDD" id="cd04301">
    <property type="entry name" value="NAT_SF"/>
    <property type="match status" value="1"/>
</dbReference>
<evidence type="ECO:0000256" key="2">
    <source>
        <dbReference type="ARBA" id="ARBA00004586"/>
    </source>
</evidence>
<keyword evidence="6" id="KW-0472">Membrane</keyword>
<dbReference type="Proteomes" id="UP000054821">
    <property type="component" value="Unassembled WGS sequence"/>
</dbReference>
<evidence type="ECO:0000256" key="4">
    <source>
        <dbReference type="ARBA" id="ARBA00022679"/>
    </source>
</evidence>
<dbReference type="SUPFAM" id="SSF55729">
    <property type="entry name" value="Acyl-CoA N-acyltransferases (Nat)"/>
    <property type="match status" value="1"/>
</dbReference>
<dbReference type="PANTHER" id="PTHR13355:SF11">
    <property type="entry name" value="GLUCOSAMINE 6-PHOSPHATE N-ACETYLTRANSFERASE"/>
    <property type="match status" value="1"/>
</dbReference>
<dbReference type="EMBL" id="JPDN02000005">
    <property type="protein sequence ID" value="PON29195.1"/>
    <property type="molecule type" value="Genomic_DNA"/>
</dbReference>
<dbReference type="AlphaFoldDB" id="A0A0W7VJ54"/>
<reference evidence="10 13" key="2">
    <citation type="submission" date="2017-02" db="EMBL/GenBank/DDBJ databases">
        <title>Genomes of Trichoderma spp. with biocontrol activity.</title>
        <authorList>
            <person name="Gardiner D."/>
            <person name="Kazan K."/>
            <person name="Vos C."/>
            <person name="Harvey P."/>
        </authorList>
    </citation>
    <scope>NUCLEOTIDE SEQUENCE [LARGE SCALE GENOMIC DNA]</scope>
    <source>
        <strain evidence="10 13">A5MH</strain>
    </source>
</reference>
<evidence type="ECO:0000313" key="10">
    <source>
        <dbReference type="EMBL" id="PNP39323.1"/>
    </source>
</evidence>
<evidence type="ECO:0000313" key="12">
    <source>
        <dbReference type="Proteomes" id="UP000054821"/>
    </source>
</evidence>
<comment type="pathway">
    <text evidence="8">Nucleotide-sugar biosynthesis; UDP-N-acetyl-alpha-D-glucosamine biosynthesis; N-acetyl-alpha-D-glucosamine 1-phosphate from alpha-D-glucosamine 6-phosphate (route I): step 1/2.</text>
</comment>
<reference evidence="11" key="3">
    <citation type="submission" date="2017-08" db="EMBL/GenBank/DDBJ databases">
        <title>Trichoderma gamsii strain T6085, whole genome shotgun sequencing project.</title>
        <authorList>
            <person name="Baroncelli R."/>
        </authorList>
    </citation>
    <scope>NUCLEOTIDE SEQUENCE</scope>
    <source>
        <strain evidence="11">T6085</strain>
    </source>
</reference>
<reference evidence="11 12" key="1">
    <citation type="journal article" date="2016" name="Genome Announc.">
        <title>Draft Whole-Genome Sequence of Trichoderma gamsii T6085, a Promising Biocontrol Agent of Fusarium Head Blight on Wheat.</title>
        <authorList>
            <person name="Baroncelli R."/>
            <person name="Zapparata A."/>
            <person name="Piaggeschi G."/>
            <person name="Sarrocco S."/>
            <person name="Vannacci G."/>
        </authorList>
    </citation>
    <scope>NUCLEOTIDE SEQUENCE [LARGE SCALE GENOMIC DNA]</scope>
    <source>
        <strain evidence="11 12">T6085</strain>
    </source>
</reference>
<comment type="catalytic activity">
    <reaction evidence="8">
        <text>D-glucosamine 6-phosphate + acetyl-CoA = N-acetyl-D-glucosamine 6-phosphate + CoA + H(+)</text>
        <dbReference type="Rhea" id="RHEA:10292"/>
        <dbReference type="ChEBI" id="CHEBI:15378"/>
        <dbReference type="ChEBI" id="CHEBI:57287"/>
        <dbReference type="ChEBI" id="CHEBI:57288"/>
        <dbReference type="ChEBI" id="CHEBI:57513"/>
        <dbReference type="ChEBI" id="CHEBI:58725"/>
        <dbReference type="EC" id="2.3.1.4"/>
    </reaction>
</comment>
<evidence type="ECO:0000313" key="13">
    <source>
        <dbReference type="Proteomes" id="UP000236546"/>
    </source>
</evidence>
<comment type="similarity">
    <text evidence="8">Belongs to the acetyltransferase family. GNA1 subfamily.</text>
</comment>
<dbReference type="GO" id="GO:0006048">
    <property type="term" value="P:UDP-N-acetylglucosamine biosynthetic process"/>
    <property type="evidence" value="ECO:0007669"/>
    <property type="project" value="UniProtKB-UniRule"/>
</dbReference>
<evidence type="ECO:0000256" key="3">
    <source>
        <dbReference type="ARBA" id="ARBA00011738"/>
    </source>
</evidence>
<evidence type="ECO:0000256" key="1">
    <source>
        <dbReference type="ARBA" id="ARBA00004184"/>
    </source>
</evidence>
<dbReference type="FunFam" id="3.40.630.30:FF:000048">
    <property type="entry name" value="Glucosamine 6-phosphate N-acetyltransferase"/>
    <property type="match status" value="1"/>
</dbReference>
<dbReference type="Gene3D" id="3.40.630.30">
    <property type="match status" value="1"/>
</dbReference>
<proteinExistence type="inferred from homology"/>
<dbReference type="STRING" id="398673.A0A0W7VJ54"/>
<dbReference type="InterPro" id="IPR016181">
    <property type="entry name" value="Acyl_CoA_acyltransferase"/>
</dbReference>
<dbReference type="InterPro" id="IPR039143">
    <property type="entry name" value="GNPNAT1-like"/>
</dbReference>
<dbReference type="InterPro" id="IPR000182">
    <property type="entry name" value="GNAT_dom"/>
</dbReference>
<dbReference type="Proteomes" id="UP000236546">
    <property type="component" value="Unassembled WGS sequence"/>
</dbReference>
<evidence type="ECO:0000313" key="11">
    <source>
        <dbReference type="EMBL" id="PON29195.1"/>
    </source>
</evidence>
<evidence type="ECO:0000256" key="8">
    <source>
        <dbReference type="RuleBase" id="RU365086"/>
    </source>
</evidence>
<dbReference type="GeneID" id="29987192"/>
<accession>A0A0W7VJ54</accession>
<dbReference type="OrthoDB" id="10039976at2759"/>
<name>A0A0W7VJ54_9HYPO</name>
<comment type="caution">
    <text evidence="10">The sequence shown here is derived from an EMBL/GenBank/DDBJ whole genome shotgun (WGS) entry which is preliminary data.</text>
</comment>
<organism evidence="10 13">
    <name type="scientific">Trichoderma gamsii</name>
    <dbReference type="NCBI Taxonomy" id="398673"/>
    <lineage>
        <taxon>Eukaryota</taxon>
        <taxon>Fungi</taxon>
        <taxon>Dikarya</taxon>
        <taxon>Ascomycota</taxon>
        <taxon>Pezizomycotina</taxon>
        <taxon>Sordariomycetes</taxon>
        <taxon>Hypocreomycetidae</taxon>
        <taxon>Hypocreales</taxon>
        <taxon>Hypocreaceae</taxon>
        <taxon>Trichoderma</taxon>
    </lineage>
</organism>
<keyword evidence="4 8" id="KW-0808">Transferase</keyword>
<dbReference type="GO" id="GO:0005789">
    <property type="term" value="C:endoplasmic reticulum membrane"/>
    <property type="evidence" value="ECO:0007669"/>
    <property type="project" value="UniProtKB-SubCell"/>
</dbReference>
<dbReference type="EC" id="2.3.1.4" evidence="8"/>
<dbReference type="PANTHER" id="PTHR13355">
    <property type="entry name" value="GLUCOSAMINE 6-PHOSPHATE N-ACETYLTRANSFERASE"/>
    <property type="match status" value="1"/>
</dbReference>
<dbReference type="RefSeq" id="XP_018659617.1">
    <property type="nucleotide sequence ID" value="XM_018807109.1"/>
</dbReference>
<evidence type="ECO:0000259" key="9">
    <source>
        <dbReference type="PROSITE" id="PS51186"/>
    </source>
</evidence>
<gene>
    <name evidence="11" type="ORF">TGAM01_v202303</name>
    <name evidence="10" type="ORF">TGAMA5MH_08741</name>
</gene>
<feature type="domain" description="N-acetyltransferase" evidence="9">
    <location>
        <begin position="38"/>
        <end position="189"/>
    </location>
</feature>